<dbReference type="InterPro" id="IPR002575">
    <property type="entry name" value="Aminoglycoside_PTrfase"/>
</dbReference>
<accession>A0A831W7X1</accession>
<dbReference type="SUPFAM" id="SSF56112">
    <property type="entry name" value="Protein kinase-like (PK-like)"/>
    <property type="match status" value="1"/>
</dbReference>
<keyword evidence="9 11" id="KW-0460">Magnesium</keyword>
<feature type="active site" description="Proton acceptor" evidence="11">
    <location>
        <position position="202"/>
    </location>
</feature>
<evidence type="ECO:0000256" key="4">
    <source>
        <dbReference type="ARBA" id="ARBA00022679"/>
    </source>
</evidence>
<keyword evidence="6 11" id="KW-0547">Nucleotide-binding</keyword>
<dbReference type="GO" id="GO:0000287">
    <property type="term" value="F:magnesium ion binding"/>
    <property type="evidence" value="ECO:0007669"/>
    <property type="project" value="UniProtKB-UniRule"/>
</dbReference>
<organism evidence="13">
    <name type="scientific">Sedimenticola thiotaurini</name>
    <dbReference type="NCBI Taxonomy" id="1543721"/>
    <lineage>
        <taxon>Bacteria</taxon>
        <taxon>Pseudomonadati</taxon>
        <taxon>Pseudomonadota</taxon>
        <taxon>Gammaproteobacteria</taxon>
        <taxon>Chromatiales</taxon>
        <taxon>Sedimenticolaceae</taxon>
        <taxon>Sedimenticola</taxon>
    </lineage>
</organism>
<dbReference type="Gene3D" id="1.10.510.10">
    <property type="entry name" value="Transferase(Phosphotransferase) domain 1"/>
    <property type="match status" value="1"/>
</dbReference>
<feature type="active site" evidence="11">
    <location>
        <position position="219"/>
    </location>
</feature>
<dbReference type="Proteomes" id="UP000886251">
    <property type="component" value="Unassembled WGS sequence"/>
</dbReference>
<comment type="cofactor">
    <cofactor evidence="11">
        <name>Mg(2+)</name>
        <dbReference type="ChEBI" id="CHEBI:18420"/>
    </cofactor>
</comment>
<sequence>MSEHPYSRLTPDTILDAIEGAGFRPDGGMLALNSYENRVYQISMEEGPPLVAKFYRPERWSDAAIREEHGFSLALAAAEIPVVPPLRSPGGETLLYHDGFRFALFPRQGGRWPELEPAENLAWIGRFLARIHQLGTSRPFRHRPVLEPDAMGRDPVDFLLGHGLVPAQQEARYRELTQALLDGIGEAFGRLDRDHWIPLHGDCHPGNILWTDSGPHFVDMDDCRTGPAIQDLWMLLSGSRREMALQLSFLREGYEVFRPFPVAEVALIEPLRTLRMIHYAAWIARRWEDPAFPAAFPWFGTTQYWQEHLTQLEQQLVELSQPPLPLY</sequence>
<keyword evidence="10 11" id="KW-0346">Stress response</keyword>
<dbReference type="HAMAP" id="MF_01497">
    <property type="entry name" value="SrkA_kinase"/>
    <property type="match status" value="1"/>
</dbReference>
<comment type="similarity">
    <text evidence="11">Belongs to the SrkA/RdoA protein kinase family.</text>
</comment>
<evidence type="ECO:0000256" key="5">
    <source>
        <dbReference type="ARBA" id="ARBA00022723"/>
    </source>
</evidence>
<dbReference type="AlphaFoldDB" id="A0A831W7X1"/>
<proteinExistence type="inferred from homology"/>
<dbReference type="PANTHER" id="PTHR39573">
    <property type="entry name" value="STRESS RESPONSE KINASE A"/>
    <property type="match status" value="1"/>
</dbReference>
<comment type="catalytic activity">
    <reaction evidence="11">
        <text>L-threonyl-[protein] + ATP = O-phospho-L-threonyl-[protein] + ADP + H(+)</text>
        <dbReference type="Rhea" id="RHEA:46608"/>
        <dbReference type="Rhea" id="RHEA-COMP:11060"/>
        <dbReference type="Rhea" id="RHEA-COMP:11605"/>
        <dbReference type="ChEBI" id="CHEBI:15378"/>
        <dbReference type="ChEBI" id="CHEBI:30013"/>
        <dbReference type="ChEBI" id="CHEBI:30616"/>
        <dbReference type="ChEBI" id="CHEBI:61977"/>
        <dbReference type="ChEBI" id="CHEBI:456216"/>
        <dbReference type="EC" id="2.7.11.1"/>
    </reaction>
</comment>
<dbReference type="GO" id="GO:0004674">
    <property type="term" value="F:protein serine/threonine kinase activity"/>
    <property type="evidence" value="ECO:0007669"/>
    <property type="project" value="UniProtKB-UniRule"/>
</dbReference>
<comment type="function">
    <text evidence="11">A protein kinase that phosphorylates Ser and Thr residues. Probably acts to suppress the effects of stress linked to accumulation of reactive oxygen species. Probably involved in the extracytoplasmic stress response.</text>
</comment>
<dbReference type="Pfam" id="PF01636">
    <property type="entry name" value="APH"/>
    <property type="match status" value="1"/>
</dbReference>
<gene>
    <name evidence="11" type="primary">srkA</name>
    <name evidence="13" type="ORF">ENI96_11270</name>
</gene>
<dbReference type="EMBL" id="DRKP01000137">
    <property type="protein sequence ID" value="HEB96996.1"/>
    <property type="molecule type" value="Genomic_DNA"/>
</dbReference>
<dbReference type="InterPro" id="IPR011009">
    <property type="entry name" value="Kinase-like_dom_sf"/>
</dbReference>
<evidence type="ECO:0000256" key="7">
    <source>
        <dbReference type="ARBA" id="ARBA00022777"/>
    </source>
</evidence>
<evidence type="ECO:0000256" key="1">
    <source>
        <dbReference type="ARBA" id="ARBA00022490"/>
    </source>
</evidence>
<comment type="caution">
    <text evidence="13">The sequence shown here is derived from an EMBL/GenBank/DDBJ whole genome shotgun (WGS) entry which is preliminary data.</text>
</comment>
<dbReference type="GO" id="GO:0005737">
    <property type="term" value="C:cytoplasm"/>
    <property type="evidence" value="ECO:0007669"/>
    <property type="project" value="UniProtKB-SubCell"/>
</dbReference>
<keyword evidence="3 11" id="KW-0597">Phosphoprotein</keyword>
<keyword evidence="7 11" id="KW-0418">Kinase</keyword>
<evidence type="ECO:0000313" key="13">
    <source>
        <dbReference type="EMBL" id="HEB96996.1"/>
    </source>
</evidence>
<evidence type="ECO:0000259" key="12">
    <source>
        <dbReference type="Pfam" id="PF01636"/>
    </source>
</evidence>
<evidence type="ECO:0000256" key="11">
    <source>
        <dbReference type="HAMAP-Rule" id="MF_01497"/>
    </source>
</evidence>
<protein>
    <recommendedName>
        <fullName evidence="11">Stress response kinase A</fullName>
        <ecNumber evidence="11">2.7.11.1</ecNumber>
    </recommendedName>
    <alternativeName>
        <fullName evidence="11">Serine/threonine-protein kinase SrkA</fullName>
    </alternativeName>
</protein>
<comment type="catalytic activity">
    <reaction evidence="11">
        <text>L-seryl-[protein] + ATP = O-phospho-L-seryl-[protein] + ADP + H(+)</text>
        <dbReference type="Rhea" id="RHEA:17989"/>
        <dbReference type="Rhea" id="RHEA-COMP:9863"/>
        <dbReference type="Rhea" id="RHEA-COMP:11604"/>
        <dbReference type="ChEBI" id="CHEBI:15378"/>
        <dbReference type="ChEBI" id="CHEBI:29999"/>
        <dbReference type="ChEBI" id="CHEBI:30616"/>
        <dbReference type="ChEBI" id="CHEBI:83421"/>
        <dbReference type="ChEBI" id="CHEBI:456216"/>
        <dbReference type="EC" id="2.7.11.1"/>
    </reaction>
</comment>
<keyword evidence="1 11" id="KW-0963">Cytoplasm</keyword>
<feature type="binding site" evidence="11">
    <location>
        <position position="219"/>
    </location>
    <ligand>
        <name>Mg(2+)</name>
        <dbReference type="ChEBI" id="CHEBI:18420"/>
    </ligand>
</feature>
<name>A0A831W7X1_9GAMM</name>
<dbReference type="NCBIfam" id="NF008738">
    <property type="entry name" value="PRK11768.1"/>
    <property type="match status" value="1"/>
</dbReference>
<feature type="binding site" evidence="11">
    <location>
        <position position="207"/>
    </location>
    <ligand>
        <name>Mg(2+)</name>
        <dbReference type="ChEBI" id="CHEBI:18420"/>
    </ligand>
</feature>
<keyword evidence="5 11" id="KW-0479">Metal-binding</keyword>
<dbReference type="Gene3D" id="3.30.200.70">
    <property type="match status" value="1"/>
</dbReference>
<evidence type="ECO:0000256" key="2">
    <source>
        <dbReference type="ARBA" id="ARBA00022527"/>
    </source>
</evidence>
<comment type="subunit">
    <text evidence="11">Monomer.</text>
</comment>
<keyword evidence="8 11" id="KW-0067">ATP-binding</keyword>
<keyword evidence="4 11" id="KW-0808">Transferase</keyword>
<evidence type="ECO:0000256" key="6">
    <source>
        <dbReference type="ARBA" id="ARBA00022741"/>
    </source>
</evidence>
<evidence type="ECO:0000256" key="3">
    <source>
        <dbReference type="ARBA" id="ARBA00022553"/>
    </source>
</evidence>
<dbReference type="InterPro" id="IPR032882">
    <property type="entry name" value="SrkA/RdoA"/>
</dbReference>
<evidence type="ECO:0000256" key="8">
    <source>
        <dbReference type="ARBA" id="ARBA00022840"/>
    </source>
</evidence>
<evidence type="ECO:0000256" key="10">
    <source>
        <dbReference type="ARBA" id="ARBA00023016"/>
    </source>
</evidence>
<comment type="subcellular location">
    <subcellularLocation>
        <location evidence="11">Cytoplasm</location>
    </subcellularLocation>
</comment>
<reference evidence="13" key="1">
    <citation type="journal article" date="2020" name="mSystems">
        <title>Genome- and Community-Level Interaction Insights into Carbon Utilization and Element Cycling Functions of Hydrothermarchaeota in Hydrothermal Sediment.</title>
        <authorList>
            <person name="Zhou Z."/>
            <person name="Liu Y."/>
            <person name="Xu W."/>
            <person name="Pan J."/>
            <person name="Luo Z.H."/>
            <person name="Li M."/>
        </authorList>
    </citation>
    <scope>NUCLEOTIDE SEQUENCE [LARGE SCALE GENOMIC DNA]</scope>
    <source>
        <strain evidence="13">HyVt-443</strain>
    </source>
</reference>
<feature type="site" description="ATP" evidence="11">
    <location>
        <position position="34"/>
    </location>
</feature>
<dbReference type="EC" id="2.7.11.1" evidence="11"/>
<feature type="domain" description="Aminoglycoside phosphotransferase" evidence="12">
    <location>
        <begin position="34"/>
        <end position="252"/>
    </location>
</feature>
<keyword evidence="2 11" id="KW-0723">Serine/threonine-protein kinase</keyword>
<dbReference type="Gene3D" id="1.20.1270.170">
    <property type="match status" value="1"/>
</dbReference>
<dbReference type="GO" id="GO:0005524">
    <property type="term" value="F:ATP binding"/>
    <property type="evidence" value="ECO:0007669"/>
    <property type="project" value="UniProtKB-UniRule"/>
</dbReference>
<dbReference type="PANTHER" id="PTHR39573:SF1">
    <property type="entry name" value="STRESS RESPONSE KINASE A"/>
    <property type="match status" value="1"/>
</dbReference>
<evidence type="ECO:0000256" key="9">
    <source>
        <dbReference type="ARBA" id="ARBA00022842"/>
    </source>
</evidence>